<accession>A0ABP7TAW6</accession>
<dbReference type="PANTHER" id="PTHR43877">
    <property type="entry name" value="AMINOALKYLPHOSPHONATE N-ACETYLTRANSFERASE-RELATED-RELATED"/>
    <property type="match status" value="1"/>
</dbReference>
<name>A0ABP7TAW6_9ACTN</name>
<protein>
    <submittedName>
        <fullName evidence="4">GNAT family N-acetyltransferase</fullName>
    </submittedName>
</protein>
<proteinExistence type="predicted"/>
<dbReference type="InterPro" id="IPR000182">
    <property type="entry name" value="GNAT_dom"/>
</dbReference>
<dbReference type="InterPro" id="IPR050832">
    <property type="entry name" value="Bact_Acetyltransf"/>
</dbReference>
<evidence type="ECO:0000256" key="1">
    <source>
        <dbReference type="ARBA" id="ARBA00022679"/>
    </source>
</evidence>
<feature type="domain" description="N-acetyltransferase" evidence="3">
    <location>
        <begin position="7"/>
        <end position="151"/>
    </location>
</feature>
<dbReference type="SUPFAM" id="SSF55729">
    <property type="entry name" value="Acyl-CoA N-acyltransferases (Nat)"/>
    <property type="match status" value="1"/>
</dbReference>
<dbReference type="Pfam" id="PF00583">
    <property type="entry name" value="Acetyltransf_1"/>
    <property type="match status" value="1"/>
</dbReference>
<keyword evidence="1" id="KW-0808">Transferase</keyword>
<dbReference type="CDD" id="cd04301">
    <property type="entry name" value="NAT_SF"/>
    <property type="match status" value="1"/>
</dbReference>
<dbReference type="PANTHER" id="PTHR43877:SF2">
    <property type="entry name" value="AMINOALKYLPHOSPHONATE N-ACETYLTRANSFERASE-RELATED"/>
    <property type="match status" value="1"/>
</dbReference>
<dbReference type="PROSITE" id="PS51186">
    <property type="entry name" value="GNAT"/>
    <property type="match status" value="1"/>
</dbReference>
<evidence type="ECO:0000259" key="3">
    <source>
        <dbReference type="PROSITE" id="PS51186"/>
    </source>
</evidence>
<reference evidence="5" key="1">
    <citation type="journal article" date="2019" name="Int. J. Syst. Evol. Microbiol.">
        <title>The Global Catalogue of Microorganisms (GCM) 10K type strain sequencing project: providing services to taxonomists for standard genome sequencing and annotation.</title>
        <authorList>
            <consortium name="The Broad Institute Genomics Platform"/>
            <consortium name="The Broad Institute Genome Sequencing Center for Infectious Disease"/>
            <person name="Wu L."/>
            <person name="Ma J."/>
        </authorList>
    </citation>
    <scope>NUCLEOTIDE SEQUENCE [LARGE SCALE GENOMIC DNA]</scope>
    <source>
        <strain evidence="5">JCM 16924</strain>
    </source>
</reference>
<dbReference type="EMBL" id="BAAAZX010000035">
    <property type="protein sequence ID" value="GAA4023659.1"/>
    <property type="molecule type" value="Genomic_DNA"/>
</dbReference>
<keyword evidence="2" id="KW-0012">Acyltransferase</keyword>
<evidence type="ECO:0000256" key="2">
    <source>
        <dbReference type="ARBA" id="ARBA00023315"/>
    </source>
</evidence>
<dbReference type="PIRSF" id="PIRSF037663">
    <property type="entry name" value="Acetyltransf_GNAT_prd"/>
    <property type="match status" value="1"/>
</dbReference>
<evidence type="ECO:0000313" key="4">
    <source>
        <dbReference type="EMBL" id="GAA4023659.1"/>
    </source>
</evidence>
<comment type="caution">
    <text evidence="4">The sequence shown here is derived from an EMBL/GenBank/DDBJ whole genome shotgun (WGS) entry which is preliminary data.</text>
</comment>
<dbReference type="InterPro" id="IPR016181">
    <property type="entry name" value="Acyl_CoA_acyltransferase"/>
</dbReference>
<dbReference type="InterPro" id="IPR017255">
    <property type="entry name" value="AcTrfase_GNAT_prd"/>
</dbReference>
<evidence type="ECO:0000313" key="5">
    <source>
        <dbReference type="Proteomes" id="UP001500456"/>
    </source>
</evidence>
<dbReference type="Gene3D" id="3.40.630.30">
    <property type="match status" value="1"/>
</dbReference>
<keyword evidence="5" id="KW-1185">Reference proteome</keyword>
<sequence>MIDTMALRIVPAEVTDLHQVLEDHARYWGDRDLRALHLTALVREFGSTCLVARSDDGIRGYLIGFVTPDHTGYVHLVATRDDARGTGLGRRLYGEFVEAARRQGAVRLKAITSVTNEGSVAFHGSLGFDARVVEDYDGPGRPRVVFTRDLPSVRDPALPAELGG</sequence>
<gene>
    <name evidence="4" type="ORF">GCM10022232_81090</name>
</gene>
<organism evidence="4 5">
    <name type="scientific">Streptomyces plumbiresistens</name>
    <dbReference type="NCBI Taxonomy" id="511811"/>
    <lineage>
        <taxon>Bacteria</taxon>
        <taxon>Bacillati</taxon>
        <taxon>Actinomycetota</taxon>
        <taxon>Actinomycetes</taxon>
        <taxon>Kitasatosporales</taxon>
        <taxon>Streptomycetaceae</taxon>
        <taxon>Streptomyces</taxon>
    </lineage>
</organism>
<dbReference type="Proteomes" id="UP001500456">
    <property type="component" value="Unassembled WGS sequence"/>
</dbReference>